<evidence type="ECO:0008006" key="3">
    <source>
        <dbReference type="Google" id="ProtNLM"/>
    </source>
</evidence>
<sequence length="56" mass="6111">MRVAAALLGLLALTACGDRRSFDERYNDTSSQLEDRARAIDDNIANELPADENQSG</sequence>
<dbReference type="Proteomes" id="UP000831921">
    <property type="component" value="Chromosome"/>
</dbReference>
<evidence type="ECO:0000313" key="1">
    <source>
        <dbReference type="EMBL" id="UUR07991.1"/>
    </source>
</evidence>
<reference evidence="1 2" key="1">
    <citation type="submission" date="2022-05" db="EMBL/GenBank/DDBJ databases">
        <title>S8-45 Sphingomonas ultraviolaceadurans.</title>
        <authorList>
            <person name="Liu Y."/>
        </authorList>
    </citation>
    <scope>NUCLEOTIDE SEQUENCE [LARGE SCALE GENOMIC DNA]</scope>
    <source>
        <strain evidence="1 2">S8-45</strain>
    </source>
</reference>
<gene>
    <name evidence="1" type="ORF">M1K48_13865</name>
</gene>
<proteinExistence type="predicted"/>
<name>A0ABY5MW08_9SPHN</name>
<dbReference type="PROSITE" id="PS51257">
    <property type="entry name" value="PROKAR_LIPOPROTEIN"/>
    <property type="match status" value="1"/>
</dbReference>
<protein>
    <recommendedName>
        <fullName evidence="3">Lipoprotein</fullName>
    </recommendedName>
</protein>
<accession>A0ABY5MW08</accession>
<dbReference type="EMBL" id="CP097253">
    <property type="protein sequence ID" value="UUR07991.1"/>
    <property type="molecule type" value="Genomic_DNA"/>
</dbReference>
<organism evidence="1 2">
    <name type="scientific">Sphingomonas glaciei</name>
    <dbReference type="NCBI Taxonomy" id="2938948"/>
    <lineage>
        <taxon>Bacteria</taxon>
        <taxon>Pseudomonadati</taxon>
        <taxon>Pseudomonadota</taxon>
        <taxon>Alphaproteobacteria</taxon>
        <taxon>Sphingomonadales</taxon>
        <taxon>Sphingomonadaceae</taxon>
        <taxon>Sphingomonas</taxon>
    </lineage>
</organism>
<dbReference type="RefSeq" id="WP_249503770.1">
    <property type="nucleotide sequence ID" value="NZ_CP097253.1"/>
</dbReference>
<keyword evidence="2" id="KW-1185">Reference proteome</keyword>
<evidence type="ECO:0000313" key="2">
    <source>
        <dbReference type="Proteomes" id="UP000831921"/>
    </source>
</evidence>